<feature type="compositionally biased region" description="Low complexity" evidence="1">
    <location>
        <begin position="309"/>
        <end position="318"/>
    </location>
</feature>
<feature type="compositionally biased region" description="Low complexity" evidence="1">
    <location>
        <begin position="158"/>
        <end position="168"/>
    </location>
</feature>
<dbReference type="InterPro" id="IPR029196">
    <property type="entry name" value="HAPSTR1-like"/>
</dbReference>
<gene>
    <name evidence="2" type="ORF">Clacol_008318</name>
</gene>
<evidence type="ECO:0000313" key="3">
    <source>
        <dbReference type="Proteomes" id="UP001050691"/>
    </source>
</evidence>
<feature type="compositionally biased region" description="Basic and acidic residues" evidence="1">
    <location>
        <begin position="129"/>
        <end position="144"/>
    </location>
</feature>
<feature type="region of interest" description="Disordered" evidence="1">
    <location>
        <begin position="308"/>
        <end position="371"/>
    </location>
</feature>
<name>A0AAV5ANT1_9AGAM</name>
<feature type="compositionally biased region" description="Polar residues" evidence="1">
    <location>
        <begin position="339"/>
        <end position="353"/>
    </location>
</feature>
<feature type="compositionally biased region" description="Low complexity" evidence="1">
    <location>
        <begin position="184"/>
        <end position="201"/>
    </location>
</feature>
<feature type="compositionally biased region" description="Polar residues" evidence="1">
    <location>
        <begin position="118"/>
        <end position="128"/>
    </location>
</feature>
<feature type="compositionally biased region" description="Polar residues" evidence="1">
    <location>
        <begin position="147"/>
        <end position="157"/>
    </location>
</feature>
<dbReference type="Proteomes" id="UP001050691">
    <property type="component" value="Unassembled WGS sequence"/>
</dbReference>
<sequence length="371" mass="39700">MESLSMKTLANSLPNSGGNATSEKQLMDNFKAAALSITTLYRSSLDASKQAYSSGYVACLKDILQFVQTGVCTYDTVNSGEQGEHGMMTIGRVMDWVEARLEAIKSTKEEEEEERLNQESGFASNAAQRTKDEKEKDKDKDARRKAQNITQHAQAPASSSSFSLPNSSKLRKGVNNKDGVDAPSSTHAQSSSSPRLSHSVSPAPPTLPSQLQIRTAVTSPSPPPSGTGPRASARFKRPGISPTLSTTAIPYTNDSSQSPTGIIPPSSFTFASDVVTAFPPTTAGTKRRHAMIAAAALANSVGIDIDNGNSSSNSSNSSPAHLLSARTTRKRGHGRGKNNDTNNSNALQLQTNLEMMDVEEDGRERKRVTRR</sequence>
<organism evidence="2 3">
    <name type="scientific">Clathrus columnatus</name>
    <dbReference type="NCBI Taxonomy" id="1419009"/>
    <lineage>
        <taxon>Eukaryota</taxon>
        <taxon>Fungi</taxon>
        <taxon>Dikarya</taxon>
        <taxon>Basidiomycota</taxon>
        <taxon>Agaricomycotina</taxon>
        <taxon>Agaricomycetes</taxon>
        <taxon>Phallomycetidae</taxon>
        <taxon>Phallales</taxon>
        <taxon>Clathraceae</taxon>
        <taxon>Clathrus</taxon>
    </lineage>
</organism>
<feature type="compositionally biased region" description="Polar residues" evidence="1">
    <location>
        <begin position="208"/>
        <end position="217"/>
    </location>
</feature>
<accession>A0AAV5ANT1</accession>
<keyword evidence="3" id="KW-1185">Reference proteome</keyword>
<feature type="region of interest" description="Disordered" evidence="1">
    <location>
        <begin position="107"/>
        <end position="264"/>
    </location>
</feature>
<dbReference type="PANTHER" id="PTHR38645:SF1">
    <property type="entry name" value="YALI0F12243P"/>
    <property type="match status" value="1"/>
</dbReference>
<feature type="compositionally biased region" description="Basic residues" evidence="1">
    <location>
        <begin position="327"/>
        <end position="336"/>
    </location>
</feature>
<reference evidence="2" key="1">
    <citation type="submission" date="2021-10" db="EMBL/GenBank/DDBJ databases">
        <title>De novo Genome Assembly of Clathrus columnatus (Basidiomycota, Fungi) Using Illumina and Nanopore Sequence Data.</title>
        <authorList>
            <person name="Ogiso-Tanaka E."/>
            <person name="Itagaki H."/>
            <person name="Hosoya T."/>
            <person name="Hosaka K."/>
        </authorList>
    </citation>
    <scope>NUCLEOTIDE SEQUENCE</scope>
    <source>
        <strain evidence="2">MO-923</strain>
    </source>
</reference>
<dbReference type="EMBL" id="BPWL01000009">
    <property type="protein sequence ID" value="GJJ14061.1"/>
    <property type="molecule type" value="Genomic_DNA"/>
</dbReference>
<comment type="caution">
    <text evidence="2">The sequence shown here is derived from an EMBL/GenBank/DDBJ whole genome shotgun (WGS) entry which is preliminary data.</text>
</comment>
<evidence type="ECO:0000256" key="1">
    <source>
        <dbReference type="SAM" id="MobiDB-lite"/>
    </source>
</evidence>
<feature type="compositionally biased region" description="Polar residues" evidence="1">
    <location>
        <begin position="242"/>
        <end position="264"/>
    </location>
</feature>
<dbReference type="PANTHER" id="PTHR38645">
    <property type="entry name" value="CHROMOSOME 9, WHOLE GENOME SHOTGUN SEQUENCE"/>
    <property type="match status" value="1"/>
</dbReference>
<protein>
    <submittedName>
        <fullName evidence="2">Uncharacterized protein</fullName>
    </submittedName>
</protein>
<dbReference type="AlphaFoldDB" id="A0AAV5ANT1"/>
<proteinExistence type="predicted"/>
<dbReference type="Pfam" id="PF15251">
    <property type="entry name" value="TAPR1-like"/>
    <property type="match status" value="1"/>
</dbReference>
<evidence type="ECO:0000313" key="2">
    <source>
        <dbReference type="EMBL" id="GJJ14061.1"/>
    </source>
</evidence>